<sequence>MNVLILGGTGVISREIVRQFVSARHDVTVFNRGNRDPGFGQAVSRIVGDRSRRSEFEDAMRRTRYDVVIDMICFTADDARSTIRAFSGNAGQVIVTSSVAAYKRPYRSVPTIEDQEALWDDPGFPYAFHKAAMERVLWESIRQDHLPITVIRPSLTYGPGAMNIGVLRQNYGIVDRIRRGKPLVMFGDGTTPWSFTFVPDLAKAYVGIAGNPHTFGQDFHVTSEERCLWNDLYLEFGHLLGRTPEIVHLPSELLRIAAPDLCTHLYFEKSHSGLFDNTKLRSVIPDFRADVSLRDGLRAILNWYESEAHEVDRQKDDLEDRLVALHGAFSAQMAAIAAGNAQETK</sequence>
<dbReference type="PANTHER" id="PTHR43245">
    <property type="entry name" value="BIFUNCTIONAL POLYMYXIN RESISTANCE PROTEIN ARNA"/>
    <property type="match status" value="1"/>
</dbReference>
<gene>
    <name evidence="2" type="ORF">SAMN05660652_02692</name>
</gene>
<protein>
    <submittedName>
        <fullName evidence="2">Nucleoside-diphosphate-sugar epimerase</fullName>
    </submittedName>
</protein>
<feature type="domain" description="NAD-dependent epimerase/dehydratase" evidence="1">
    <location>
        <begin position="3"/>
        <end position="214"/>
    </location>
</feature>
<dbReference type="InterPro" id="IPR050177">
    <property type="entry name" value="Lipid_A_modif_metabolic_enz"/>
</dbReference>
<dbReference type="SUPFAM" id="SSF51735">
    <property type="entry name" value="NAD(P)-binding Rossmann-fold domains"/>
    <property type="match status" value="1"/>
</dbReference>
<dbReference type="Gene3D" id="3.40.50.720">
    <property type="entry name" value="NAD(P)-binding Rossmann-like Domain"/>
    <property type="match status" value="1"/>
</dbReference>
<evidence type="ECO:0000313" key="3">
    <source>
        <dbReference type="Proteomes" id="UP000198607"/>
    </source>
</evidence>
<organism evidence="2 3">
    <name type="scientific">Propionivibrio dicarboxylicus</name>
    <dbReference type="NCBI Taxonomy" id="83767"/>
    <lineage>
        <taxon>Bacteria</taxon>
        <taxon>Pseudomonadati</taxon>
        <taxon>Pseudomonadota</taxon>
        <taxon>Betaproteobacteria</taxon>
        <taxon>Rhodocyclales</taxon>
        <taxon>Rhodocyclaceae</taxon>
        <taxon>Propionivibrio</taxon>
    </lineage>
</organism>
<dbReference type="OrthoDB" id="9801773at2"/>
<evidence type="ECO:0000259" key="1">
    <source>
        <dbReference type="Pfam" id="PF01370"/>
    </source>
</evidence>
<reference evidence="2 3" key="1">
    <citation type="submission" date="2016-10" db="EMBL/GenBank/DDBJ databases">
        <authorList>
            <person name="de Groot N.N."/>
        </authorList>
    </citation>
    <scope>NUCLEOTIDE SEQUENCE [LARGE SCALE GENOMIC DNA]</scope>
    <source>
        <strain evidence="2 3">DSM 5885</strain>
    </source>
</reference>
<keyword evidence="3" id="KW-1185">Reference proteome</keyword>
<proteinExistence type="predicted"/>
<dbReference type="Pfam" id="PF01370">
    <property type="entry name" value="Epimerase"/>
    <property type="match status" value="1"/>
</dbReference>
<dbReference type="AlphaFoldDB" id="A0A1G8GZM6"/>
<dbReference type="EMBL" id="FNCY01000011">
    <property type="protein sequence ID" value="SDH99885.1"/>
    <property type="molecule type" value="Genomic_DNA"/>
</dbReference>
<dbReference type="Proteomes" id="UP000198607">
    <property type="component" value="Unassembled WGS sequence"/>
</dbReference>
<dbReference type="STRING" id="83767.SAMN05660652_02692"/>
<dbReference type="InterPro" id="IPR001509">
    <property type="entry name" value="Epimerase_deHydtase"/>
</dbReference>
<name>A0A1G8GZM6_9RHOO</name>
<dbReference type="InterPro" id="IPR036291">
    <property type="entry name" value="NAD(P)-bd_dom_sf"/>
</dbReference>
<dbReference type="RefSeq" id="WP_091938418.1">
    <property type="nucleotide sequence ID" value="NZ_FNCY01000011.1"/>
</dbReference>
<accession>A0A1G8GZM6</accession>
<evidence type="ECO:0000313" key="2">
    <source>
        <dbReference type="EMBL" id="SDH99885.1"/>
    </source>
</evidence>